<dbReference type="InterPro" id="IPR005561">
    <property type="entry name" value="ANTAR"/>
</dbReference>
<dbReference type="Pfam" id="PF13185">
    <property type="entry name" value="GAF_2"/>
    <property type="match status" value="1"/>
</dbReference>
<dbReference type="SUPFAM" id="SSF55785">
    <property type="entry name" value="PYP-like sensor domain (PAS domain)"/>
    <property type="match status" value="1"/>
</dbReference>
<feature type="domain" description="ANTAR" evidence="6">
    <location>
        <begin position="335"/>
        <end position="396"/>
    </location>
</feature>
<keyword evidence="2" id="KW-0418">Kinase</keyword>
<dbReference type="Pfam" id="PF08448">
    <property type="entry name" value="PAS_4"/>
    <property type="match status" value="1"/>
</dbReference>
<keyword evidence="4" id="KW-0804">Transcription</keyword>
<sequence length="402" mass="42677">MRTRLDSLLVQVDPDSEAGVLVAELETAYEELRVADEEVRAQQEHIVQLLERSDVLRWQHERMLAVLPVPVLTTDRVGVVRAVNAAAAGLFSRRITHLVGKPLVTLVSGEDRPDLRRFLGGVRVEGGSLRRVVTLVHRDATAESVELQATASPGGDRVDWLVLRTHDPDAPEHAAHRLAPAMISLIGLPSRAEEPAAVLREVARTCAEALGPGVAVSATIGPPLEPEAIATSDEVAQGGDGAQVALGDGPCHAAYVAGETVVCADVRGDERWPGLADRLPSAVRAIIAAPTEAGDRRAGALNVYLDRPHPSADLVEGVEMLASTVGAALHEMGLRDELARLSRDLDRALSSRAVIDQAKGIVMAARRCTAEEAFAHLVDLASTQHLKLRDLAARIVAGAAAS</sequence>
<accession>A0ABT8EXN2</accession>
<evidence type="ECO:0000256" key="3">
    <source>
        <dbReference type="ARBA" id="ARBA00023015"/>
    </source>
</evidence>
<name>A0ABT8EXN2_9ACTN</name>
<organism evidence="7 8">
    <name type="scientific">Nocardioides abyssi</name>
    <dbReference type="NCBI Taxonomy" id="3058370"/>
    <lineage>
        <taxon>Bacteria</taxon>
        <taxon>Bacillati</taxon>
        <taxon>Actinomycetota</taxon>
        <taxon>Actinomycetes</taxon>
        <taxon>Propionibacteriales</taxon>
        <taxon>Nocardioidaceae</taxon>
        <taxon>Nocardioides</taxon>
    </lineage>
</organism>
<reference evidence="7" key="1">
    <citation type="submission" date="2023-06" db="EMBL/GenBank/DDBJ databases">
        <title>Draft genome sequence of Nocardioides sp. SOB72.</title>
        <authorList>
            <person name="Zhang G."/>
        </authorList>
    </citation>
    <scope>NUCLEOTIDE SEQUENCE</scope>
    <source>
        <strain evidence="7">SOB72</strain>
    </source>
</reference>
<keyword evidence="3" id="KW-0805">Transcription regulation</keyword>
<dbReference type="InterPro" id="IPR003018">
    <property type="entry name" value="GAF"/>
</dbReference>
<dbReference type="Gene3D" id="3.30.450.40">
    <property type="match status" value="1"/>
</dbReference>
<dbReference type="PROSITE" id="PS50921">
    <property type="entry name" value="ANTAR"/>
    <property type="match status" value="1"/>
</dbReference>
<dbReference type="InterPro" id="IPR035965">
    <property type="entry name" value="PAS-like_dom_sf"/>
</dbReference>
<dbReference type="RefSeq" id="WP_300962033.1">
    <property type="nucleotide sequence ID" value="NZ_JAUHJR010000007.1"/>
</dbReference>
<dbReference type="SUPFAM" id="SSF55781">
    <property type="entry name" value="GAF domain-like"/>
    <property type="match status" value="1"/>
</dbReference>
<dbReference type="Proteomes" id="UP001168537">
    <property type="component" value="Unassembled WGS sequence"/>
</dbReference>
<dbReference type="EMBL" id="JAUHJR010000007">
    <property type="protein sequence ID" value="MDN4162893.1"/>
    <property type="molecule type" value="Genomic_DNA"/>
</dbReference>
<dbReference type="Gene3D" id="3.30.450.20">
    <property type="entry name" value="PAS domain"/>
    <property type="match status" value="1"/>
</dbReference>
<dbReference type="Gene3D" id="1.10.10.10">
    <property type="entry name" value="Winged helix-like DNA-binding domain superfamily/Winged helix DNA-binding domain"/>
    <property type="match status" value="1"/>
</dbReference>
<gene>
    <name evidence="7" type="ORF">QWY29_16105</name>
</gene>
<dbReference type="InterPro" id="IPR011006">
    <property type="entry name" value="CheY-like_superfamily"/>
</dbReference>
<evidence type="ECO:0000256" key="4">
    <source>
        <dbReference type="ARBA" id="ARBA00023163"/>
    </source>
</evidence>
<comment type="caution">
    <text evidence="7">The sequence shown here is derived from an EMBL/GenBank/DDBJ whole genome shotgun (WGS) entry which is preliminary data.</text>
</comment>
<dbReference type="InterPro" id="IPR013656">
    <property type="entry name" value="PAS_4"/>
</dbReference>
<evidence type="ECO:0000313" key="8">
    <source>
        <dbReference type="Proteomes" id="UP001168537"/>
    </source>
</evidence>
<evidence type="ECO:0000256" key="2">
    <source>
        <dbReference type="ARBA" id="ARBA00022777"/>
    </source>
</evidence>
<evidence type="ECO:0000313" key="7">
    <source>
        <dbReference type="EMBL" id="MDN4162893.1"/>
    </source>
</evidence>
<dbReference type="SUPFAM" id="SSF52172">
    <property type="entry name" value="CheY-like"/>
    <property type="match status" value="1"/>
</dbReference>
<proteinExistence type="predicted"/>
<keyword evidence="5" id="KW-0175">Coiled coil</keyword>
<dbReference type="SMART" id="SM01012">
    <property type="entry name" value="ANTAR"/>
    <property type="match status" value="1"/>
</dbReference>
<dbReference type="Pfam" id="PF03861">
    <property type="entry name" value="ANTAR"/>
    <property type="match status" value="1"/>
</dbReference>
<feature type="coiled-coil region" evidence="5">
    <location>
        <begin position="22"/>
        <end position="52"/>
    </location>
</feature>
<protein>
    <submittedName>
        <fullName evidence="7">GAF and ANTAR domain-containing protein</fullName>
    </submittedName>
</protein>
<keyword evidence="1" id="KW-0808">Transferase</keyword>
<keyword evidence="8" id="KW-1185">Reference proteome</keyword>
<dbReference type="InterPro" id="IPR036388">
    <property type="entry name" value="WH-like_DNA-bd_sf"/>
</dbReference>
<dbReference type="InterPro" id="IPR029016">
    <property type="entry name" value="GAF-like_dom_sf"/>
</dbReference>
<evidence type="ECO:0000256" key="1">
    <source>
        <dbReference type="ARBA" id="ARBA00022679"/>
    </source>
</evidence>
<evidence type="ECO:0000259" key="6">
    <source>
        <dbReference type="PROSITE" id="PS50921"/>
    </source>
</evidence>
<evidence type="ECO:0000256" key="5">
    <source>
        <dbReference type="SAM" id="Coils"/>
    </source>
</evidence>